<dbReference type="RefSeq" id="WP_280762180.1">
    <property type="nucleotide sequence ID" value="NZ_JARXVC010000011.1"/>
</dbReference>
<evidence type="ECO:0000313" key="2">
    <source>
        <dbReference type="Proteomes" id="UP001160334"/>
    </source>
</evidence>
<gene>
    <name evidence="1" type="ORF">M2280_004136</name>
</gene>
<sequence>MSGYEYRIEYTILRAPEGSDDFVEVGFGSSGSSTDLNSAAYDLDSQVQNRMWETEPGMPDPNDVDGDKA</sequence>
<comment type="caution">
    <text evidence="1">The sequence shown here is derived from an EMBL/GenBank/DDBJ whole genome shotgun (WGS) entry which is preliminary data.</text>
</comment>
<dbReference type="Proteomes" id="UP001160334">
    <property type="component" value="Unassembled WGS sequence"/>
</dbReference>
<proteinExistence type="predicted"/>
<dbReference type="EMBL" id="JARXVC010000011">
    <property type="protein sequence ID" value="MDH6282899.1"/>
    <property type="molecule type" value="Genomic_DNA"/>
</dbReference>
<evidence type="ECO:0000313" key="1">
    <source>
        <dbReference type="EMBL" id="MDH6282899.1"/>
    </source>
</evidence>
<reference evidence="1 2" key="1">
    <citation type="submission" date="2023-04" db="EMBL/GenBank/DDBJ databases">
        <title>Forest soil microbial communities from Buena Vista Peninsula, Colon Province, Panama.</title>
        <authorList>
            <person name="Bouskill N."/>
        </authorList>
    </citation>
    <scope>NUCLEOTIDE SEQUENCE [LARGE SCALE GENOMIC DNA]</scope>
    <source>
        <strain evidence="1 2">CFH S0262</strain>
    </source>
</reference>
<organism evidence="1 2">
    <name type="scientific">Prescottella agglutinans</name>
    <dbReference type="NCBI Taxonomy" id="1644129"/>
    <lineage>
        <taxon>Bacteria</taxon>
        <taxon>Bacillati</taxon>
        <taxon>Actinomycetota</taxon>
        <taxon>Actinomycetes</taxon>
        <taxon>Mycobacteriales</taxon>
        <taxon>Nocardiaceae</taxon>
        <taxon>Prescottella</taxon>
    </lineage>
</organism>
<accession>A0ABT6MG94</accession>
<keyword evidence="2" id="KW-1185">Reference proteome</keyword>
<name>A0ABT6MG94_9NOCA</name>
<protein>
    <submittedName>
        <fullName evidence="1">Uncharacterized protein</fullName>
    </submittedName>
</protein>